<dbReference type="EC" id="2.7.4.9" evidence="6"/>
<dbReference type="GO" id="GO:0006233">
    <property type="term" value="P:dTDP biosynthetic process"/>
    <property type="evidence" value="ECO:0007669"/>
    <property type="project" value="InterPro"/>
</dbReference>
<dbReference type="HAMAP" id="MF_00165">
    <property type="entry name" value="Thymidylate_kinase"/>
    <property type="match status" value="1"/>
</dbReference>
<dbReference type="HOGENOM" id="CLU_049896_0_0_1"/>
<keyword evidence="8" id="KW-0545">Nucleotide biosynthesis</keyword>
<evidence type="ECO:0000256" key="21">
    <source>
        <dbReference type="ARBA" id="ARBA00076149"/>
    </source>
</evidence>
<gene>
    <name evidence="23" type="primary">CMPK2</name>
</gene>
<organism evidence="23 24">
    <name type="scientific">Oryctolagus cuniculus</name>
    <name type="common">Rabbit</name>
    <dbReference type="NCBI Taxonomy" id="9986"/>
    <lineage>
        <taxon>Eukaryota</taxon>
        <taxon>Metazoa</taxon>
        <taxon>Chordata</taxon>
        <taxon>Craniata</taxon>
        <taxon>Vertebrata</taxon>
        <taxon>Euteleostomi</taxon>
        <taxon>Mammalia</taxon>
        <taxon>Eutheria</taxon>
        <taxon>Euarchontoglires</taxon>
        <taxon>Glires</taxon>
        <taxon>Lagomorpha</taxon>
        <taxon>Leporidae</taxon>
        <taxon>Oryctolagus</taxon>
    </lineage>
</organism>
<dbReference type="InParanoid" id="G1SYD9"/>
<evidence type="ECO:0000313" key="23">
    <source>
        <dbReference type="Ensembl" id="ENSOCUP00000008630.3"/>
    </source>
</evidence>
<keyword evidence="14" id="KW-0175">Coiled coil</keyword>
<comment type="catalytic activity">
    <reaction evidence="17">
        <text>CMP + ATP = CDP + ADP</text>
        <dbReference type="Rhea" id="RHEA:11600"/>
        <dbReference type="ChEBI" id="CHEBI:30616"/>
        <dbReference type="ChEBI" id="CHEBI:58069"/>
        <dbReference type="ChEBI" id="CHEBI:60377"/>
        <dbReference type="ChEBI" id="CHEBI:456216"/>
        <dbReference type="EC" id="2.7.4.14"/>
    </reaction>
</comment>
<dbReference type="GO" id="GO:0005524">
    <property type="term" value="F:ATP binding"/>
    <property type="evidence" value="ECO:0007669"/>
    <property type="project" value="UniProtKB-KW"/>
</dbReference>
<evidence type="ECO:0000259" key="22">
    <source>
        <dbReference type="Pfam" id="PF02223"/>
    </source>
</evidence>
<evidence type="ECO:0000256" key="6">
    <source>
        <dbReference type="ARBA" id="ARBA00012980"/>
    </source>
</evidence>
<evidence type="ECO:0000256" key="2">
    <source>
        <dbReference type="ARBA" id="ARBA00000937"/>
    </source>
</evidence>
<dbReference type="GO" id="GO:0033862">
    <property type="term" value="F:UMP kinase activity"/>
    <property type="evidence" value="ECO:0007669"/>
    <property type="project" value="Ensembl"/>
</dbReference>
<comment type="catalytic activity">
    <reaction evidence="2">
        <text>a ribonucleoside 5'-diphosphate + ATP = a ribonucleoside 5'-triphosphate + ADP</text>
        <dbReference type="Rhea" id="RHEA:18113"/>
        <dbReference type="ChEBI" id="CHEBI:30616"/>
        <dbReference type="ChEBI" id="CHEBI:57930"/>
        <dbReference type="ChEBI" id="CHEBI:61557"/>
        <dbReference type="ChEBI" id="CHEBI:456216"/>
        <dbReference type="EC" id="2.7.4.6"/>
    </reaction>
</comment>
<evidence type="ECO:0000256" key="1">
    <source>
        <dbReference type="ARBA" id="ARBA00000082"/>
    </source>
</evidence>
<dbReference type="CTD" id="129607"/>
<evidence type="ECO:0000256" key="5">
    <source>
        <dbReference type="ARBA" id="ARBA00012966"/>
    </source>
</evidence>
<evidence type="ECO:0000256" key="10">
    <source>
        <dbReference type="ARBA" id="ARBA00022777"/>
    </source>
</evidence>
<evidence type="ECO:0000256" key="14">
    <source>
        <dbReference type="ARBA" id="ARBA00023054"/>
    </source>
</evidence>
<dbReference type="Proteomes" id="UP000001811">
    <property type="component" value="Unplaced"/>
</dbReference>
<dbReference type="GO" id="GO:0006227">
    <property type="term" value="P:dUDP biosynthetic process"/>
    <property type="evidence" value="ECO:0007669"/>
    <property type="project" value="TreeGrafter"/>
</dbReference>
<dbReference type="AlphaFoldDB" id="G1SYD9"/>
<dbReference type="Pfam" id="PF02223">
    <property type="entry name" value="Thymidylate_kin"/>
    <property type="match status" value="1"/>
</dbReference>
<dbReference type="GO" id="GO:0006235">
    <property type="term" value="P:dTTP biosynthetic process"/>
    <property type="evidence" value="ECO:0007669"/>
    <property type="project" value="TreeGrafter"/>
</dbReference>
<dbReference type="PIRSF" id="PIRSF019736">
    <property type="entry name" value="dTMP_TKRP1"/>
    <property type="match status" value="1"/>
</dbReference>
<keyword evidence="9" id="KW-0547">Nucleotide-binding</keyword>
<keyword evidence="13" id="KW-0665">Pyrimidine biosynthesis</keyword>
<dbReference type="Gene3D" id="3.40.50.300">
    <property type="entry name" value="P-loop containing nucleotide triphosphate hydrolases"/>
    <property type="match status" value="1"/>
</dbReference>
<name>G1SYD9_RABIT</name>
<evidence type="ECO:0000256" key="15">
    <source>
        <dbReference type="ARBA" id="ARBA00023128"/>
    </source>
</evidence>
<keyword evidence="15" id="KW-0496">Mitochondrion</keyword>
<comment type="catalytic activity">
    <reaction evidence="16">
        <text>dTMP + ATP = dTDP + ADP</text>
        <dbReference type="Rhea" id="RHEA:13517"/>
        <dbReference type="ChEBI" id="CHEBI:30616"/>
        <dbReference type="ChEBI" id="CHEBI:58369"/>
        <dbReference type="ChEBI" id="CHEBI:63528"/>
        <dbReference type="ChEBI" id="CHEBI:456216"/>
        <dbReference type="EC" id="2.7.4.9"/>
    </reaction>
</comment>
<evidence type="ECO:0000256" key="7">
    <source>
        <dbReference type="ARBA" id="ARBA00022679"/>
    </source>
</evidence>
<evidence type="ECO:0000256" key="8">
    <source>
        <dbReference type="ARBA" id="ARBA00022727"/>
    </source>
</evidence>
<keyword evidence="11" id="KW-0067">ATP-binding</keyword>
<evidence type="ECO:0000256" key="17">
    <source>
        <dbReference type="ARBA" id="ARBA00051396"/>
    </source>
</evidence>
<comment type="catalytic activity">
    <reaction evidence="18">
        <text>dCMP + ATP = dCDP + ADP</text>
        <dbReference type="Rhea" id="RHEA:25094"/>
        <dbReference type="ChEBI" id="CHEBI:30616"/>
        <dbReference type="ChEBI" id="CHEBI:57566"/>
        <dbReference type="ChEBI" id="CHEBI:58593"/>
        <dbReference type="ChEBI" id="CHEBI:456216"/>
        <dbReference type="EC" id="2.7.4.14"/>
    </reaction>
</comment>
<evidence type="ECO:0000256" key="12">
    <source>
        <dbReference type="ARBA" id="ARBA00022946"/>
    </source>
</evidence>
<keyword evidence="10" id="KW-0418">Kinase</keyword>
<dbReference type="SUPFAM" id="SSF52540">
    <property type="entry name" value="P-loop containing nucleoside triphosphate hydrolases"/>
    <property type="match status" value="1"/>
</dbReference>
<evidence type="ECO:0000256" key="19">
    <source>
        <dbReference type="ARBA" id="ARBA00066590"/>
    </source>
</evidence>
<dbReference type="PaxDb" id="9986-ENSOCUP00000008630"/>
<dbReference type="InterPro" id="IPR014505">
    <property type="entry name" value="UMP-CMP_kinase_2"/>
</dbReference>
<dbReference type="GO" id="GO:0004798">
    <property type="term" value="F:dTMP kinase activity"/>
    <property type="evidence" value="ECO:0007669"/>
    <property type="project" value="UniProtKB-EC"/>
</dbReference>
<comment type="subcellular location">
    <subcellularLocation>
        <location evidence="3">Mitochondrion</location>
    </subcellularLocation>
</comment>
<comment type="similarity">
    <text evidence="4">Belongs to the thymidylate kinase family.</text>
</comment>
<evidence type="ECO:0000256" key="18">
    <source>
        <dbReference type="ARBA" id="ARBA00051598"/>
    </source>
</evidence>
<evidence type="ECO:0000313" key="24">
    <source>
        <dbReference type="Proteomes" id="UP000001811"/>
    </source>
</evidence>
<evidence type="ECO:0000256" key="11">
    <source>
        <dbReference type="ARBA" id="ARBA00022840"/>
    </source>
</evidence>
<evidence type="ECO:0000256" key="4">
    <source>
        <dbReference type="ARBA" id="ARBA00009776"/>
    </source>
</evidence>
<protein>
    <recommendedName>
        <fullName evidence="20">UMP-CMP kinase 2, mitochondrial</fullName>
        <ecNumber evidence="19">2.7.4.14</ecNumber>
        <ecNumber evidence="5">2.7.4.6</ecNumber>
        <ecNumber evidence="6">2.7.4.9</ecNumber>
    </recommendedName>
    <alternativeName>
        <fullName evidence="21">Nucleoside-diphosphate kinase</fullName>
    </alternativeName>
</protein>
<dbReference type="GO" id="GO:0005654">
    <property type="term" value="C:nucleoplasm"/>
    <property type="evidence" value="ECO:0007669"/>
    <property type="project" value="Ensembl"/>
</dbReference>
<dbReference type="GO" id="GO:0005739">
    <property type="term" value="C:mitochondrion"/>
    <property type="evidence" value="ECO:0007669"/>
    <property type="project" value="UniProtKB-SubCell"/>
</dbReference>
<dbReference type="KEGG" id="ocu:100348784"/>
<sequence length="451" mass="49253">MAFARRAPAPPLLGQFLGQLHARHGTCARAMAPPRCFALELPDCTLAHFALGADAPGLRSDPRLAALLGPPGRSYSLCVPLAAGVGCGERVRAARLTQRLLLQLRRGPFQRCRLSRLLCYCPEGPAGGAQHGFLLQDPRDGPDTRRALLQLLGQGAGAALLHLGEFQVDRHGGLWQRLWALQDGAQRQVGCARVVPAHEPALHPAVPDLPSSAVFPDRAAARDVLEACTPVIPEARAVLNLVDQCPQHVQRGKFQVIAIEGLDATGKTTVTQAVSDALKAVLLKSPPSCIGQWRKIFDDEPTIVRRAFYSLGNYIVASEIAKESVKSPVIVDRYWHSTAAYAIATEVSGGLQQLPPAHHPVYQWPEDLLKPDLVLLLTVSPEERVRRLQGRGVEKTQEEAELEGNSVFRQKVQECYRRMENPGCHVVDASPSREMVLQTVLSLIRNSGERR</sequence>
<dbReference type="eggNOG" id="KOG3327">
    <property type="taxonomic scope" value="Eukaryota"/>
</dbReference>
<dbReference type="STRING" id="9986.ENSOCUP00000008630"/>
<reference evidence="23 24" key="1">
    <citation type="journal article" date="2011" name="Nature">
        <title>A high-resolution map of human evolutionary constraint using 29 mammals.</title>
        <authorList>
            <person name="Lindblad-Toh K."/>
            <person name="Garber M."/>
            <person name="Zuk O."/>
            <person name="Lin M.F."/>
            <person name="Parker B.J."/>
            <person name="Washietl S."/>
            <person name="Kheradpour P."/>
            <person name="Ernst J."/>
            <person name="Jordan G."/>
            <person name="Mauceli E."/>
            <person name="Ward L.D."/>
            <person name="Lowe C.B."/>
            <person name="Holloway A.K."/>
            <person name="Clamp M."/>
            <person name="Gnerre S."/>
            <person name="Alfoldi J."/>
            <person name="Beal K."/>
            <person name="Chang J."/>
            <person name="Clawson H."/>
            <person name="Cuff J."/>
            <person name="Di Palma F."/>
            <person name="Fitzgerald S."/>
            <person name="Flicek P."/>
            <person name="Guttman M."/>
            <person name="Hubisz M.J."/>
            <person name="Jaffe D.B."/>
            <person name="Jungreis I."/>
            <person name="Kent W.J."/>
            <person name="Kostka D."/>
            <person name="Lara M."/>
            <person name="Martins A.L."/>
            <person name="Massingham T."/>
            <person name="Moltke I."/>
            <person name="Raney B.J."/>
            <person name="Rasmussen M.D."/>
            <person name="Robinson J."/>
            <person name="Stark A."/>
            <person name="Vilella A.J."/>
            <person name="Wen J."/>
            <person name="Xie X."/>
            <person name="Zody M.C."/>
            <person name="Baldwin J."/>
            <person name="Bloom T."/>
            <person name="Chin C.W."/>
            <person name="Heiman D."/>
            <person name="Nicol R."/>
            <person name="Nusbaum C."/>
            <person name="Young S."/>
            <person name="Wilkinson J."/>
            <person name="Worley K.C."/>
            <person name="Kovar C.L."/>
            <person name="Muzny D.M."/>
            <person name="Gibbs R.A."/>
            <person name="Cree A."/>
            <person name="Dihn H.H."/>
            <person name="Fowler G."/>
            <person name="Jhangiani S."/>
            <person name="Joshi V."/>
            <person name="Lee S."/>
            <person name="Lewis L.R."/>
            <person name="Nazareth L.V."/>
            <person name="Okwuonu G."/>
            <person name="Santibanez J."/>
            <person name="Warren W.C."/>
            <person name="Mardis E.R."/>
            <person name="Weinstock G.M."/>
            <person name="Wilson R.K."/>
            <person name="Delehaunty K."/>
            <person name="Dooling D."/>
            <person name="Fronik C."/>
            <person name="Fulton L."/>
            <person name="Fulton B."/>
            <person name="Graves T."/>
            <person name="Minx P."/>
            <person name="Sodergren E."/>
            <person name="Birney E."/>
            <person name="Margulies E.H."/>
            <person name="Herrero J."/>
            <person name="Green E.D."/>
            <person name="Haussler D."/>
            <person name="Siepel A."/>
            <person name="Goldman N."/>
            <person name="Pollard K.S."/>
            <person name="Pedersen J.S."/>
            <person name="Lander E.S."/>
            <person name="Kellis M."/>
        </authorList>
    </citation>
    <scope>NUCLEOTIDE SEQUENCE [LARGE SCALE GENOMIC DNA]</scope>
    <source>
        <strain evidence="24">Thorbecke</strain>
    </source>
</reference>
<dbReference type="EC" id="2.7.4.6" evidence="5"/>
<dbReference type="GO" id="GO:0071222">
    <property type="term" value="P:cellular response to lipopolysaccharide"/>
    <property type="evidence" value="ECO:0007669"/>
    <property type="project" value="Ensembl"/>
</dbReference>
<dbReference type="GO" id="GO:0004550">
    <property type="term" value="F:nucleoside diphosphate kinase activity"/>
    <property type="evidence" value="ECO:0007669"/>
    <property type="project" value="UniProtKB-EC"/>
</dbReference>
<accession>G1SYD9</accession>
<dbReference type="PANTHER" id="PTHR10344:SF4">
    <property type="entry name" value="UMP-CMP KINASE 2, MITOCHONDRIAL"/>
    <property type="match status" value="1"/>
</dbReference>
<dbReference type="FunCoup" id="G1SYD9">
    <property type="interactions" value="693"/>
</dbReference>
<proteinExistence type="inferred from homology"/>
<evidence type="ECO:0000256" key="3">
    <source>
        <dbReference type="ARBA" id="ARBA00004173"/>
    </source>
</evidence>
<dbReference type="Ensembl" id="ENSOCUT00000010019.3">
    <property type="protein sequence ID" value="ENSOCUP00000008630.3"/>
    <property type="gene ID" value="ENSOCUG00000010021.3"/>
</dbReference>
<keyword evidence="24" id="KW-1185">Reference proteome</keyword>
<dbReference type="InterPro" id="IPR027417">
    <property type="entry name" value="P-loop_NTPase"/>
</dbReference>
<evidence type="ECO:0000256" key="9">
    <source>
        <dbReference type="ARBA" id="ARBA00022741"/>
    </source>
</evidence>
<dbReference type="InterPro" id="IPR039430">
    <property type="entry name" value="Thymidylate_kin-like_dom"/>
</dbReference>
<dbReference type="GeneID" id="100348784"/>
<dbReference type="InterPro" id="IPR018094">
    <property type="entry name" value="Thymidylate_kinase"/>
</dbReference>
<dbReference type="GeneTree" id="ENSGT00940000154030"/>
<reference evidence="23" key="2">
    <citation type="submission" date="2025-08" db="UniProtKB">
        <authorList>
            <consortium name="Ensembl"/>
        </authorList>
    </citation>
    <scope>IDENTIFICATION</scope>
    <source>
        <strain evidence="23">Thorbecke</strain>
    </source>
</reference>
<reference evidence="23" key="3">
    <citation type="submission" date="2025-09" db="UniProtKB">
        <authorList>
            <consortium name="Ensembl"/>
        </authorList>
    </citation>
    <scope>IDENTIFICATION</scope>
    <source>
        <strain evidence="23">Thorbecke</strain>
    </source>
</reference>
<dbReference type="OrthoDB" id="425602at2759"/>
<dbReference type="EC" id="2.7.4.14" evidence="19"/>
<evidence type="ECO:0000256" key="16">
    <source>
        <dbReference type="ARBA" id="ARBA00048743"/>
    </source>
</evidence>
<dbReference type="FunFam" id="3.40.50.300:FF:001133">
    <property type="entry name" value="UMP-CMP kinase 2, mitochondrial"/>
    <property type="match status" value="1"/>
</dbReference>
<dbReference type="PANTHER" id="PTHR10344">
    <property type="entry name" value="THYMIDYLATE KINASE"/>
    <property type="match status" value="1"/>
</dbReference>
<evidence type="ECO:0000256" key="20">
    <source>
        <dbReference type="ARBA" id="ARBA00070686"/>
    </source>
</evidence>
<keyword evidence="7" id="KW-0808">Transferase</keyword>
<keyword evidence="12" id="KW-0809">Transit peptide</keyword>
<evidence type="ECO:0000256" key="13">
    <source>
        <dbReference type="ARBA" id="ARBA00022975"/>
    </source>
</evidence>
<feature type="domain" description="Thymidylate kinase-like" evidence="22">
    <location>
        <begin position="259"/>
        <end position="438"/>
    </location>
</feature>
<comment type="catalytic activity">
    <reaction evidence="1">
        <text>a 2'-deoxyribonucleoside 5'-diphosphate + ATP = a 2'-deoxyribonucleoside 5'-triphosphate + ADP</text>
        <dbReference type="Rhea" id="RHEA:44640"/>
        <dbReference type="ChEBI" id="CHEBI:30616"/>
        <dbReference type="ChEBI" id="CHEBI:61560"/>
        <dbReference type="ChEBI" id="CHEBI:73316"/>
        <dbReference type="ChEBI" id="CHEBI:456216"/>
        <dbReference type="EC" id="2.7.4.6"/>
    </reaction>
</comment>
<dbReference type="Bgee" id="ENSOCUG00000010021">
    <property type="expression patterns" value="Expressed in blood and 20 other cell types or tissues"/>
</dbReference>